<gene>
    <name evidence="1" type="ORF">J0A69_20215</name>
</gene>
<evidence type="ECO:0000313" key="2">
    <source>
        <dbReference type="Proteomes" id="UP000664480"/>
    </source>
</evidence>
<protein>
    <recommendedName>
        <fullName evidence="3">WYL domain-containing protein</fullName>
    </recommendedName>
</protein>
<name>A0ABS3CQ47_9BACT</name>
<evidence type="ECO:0008006" key="3">
    <source>
        <dbReference type="Google" id="ProtNLM"/>
    </source>
</evidence>
<comment type="caution">
    <text evidence="1">The sequence shown here is derived from an EMBL/GenBank/DDBJ whole genome shotgun (WGS) entry which is preliminary data.</text>
</comment>
<dbReference type="EMBL" id="JAFKCU010000007">
    <property type="protein sequence ID" value="MBN7817779.1"/>
    <property type="molecule type" value="Genomic_DNA"/>
</dbReference>
<keyword evidence="2" id="KW-1185">Reference proteome</keyword>
<evidence type="ECO:0000313" key="1">
    <source>
        <dbReference type="EMBL" id="MBN7817779.1"/>
    </source>
</evidence>
<organism evidence="1 2">
    <name type="scientific">Algoriphagus pacificus</name>
    <dbReference type="NCBI Taxonomy" id="2811234"/>
    <lineage>
        <taxon>Bacteria</taxon>
        <taxon>Pseudomonadati</taxon>
        <taxon>Bacteroidota</taxon>
        <taxon>Cytophagia</taxon>
        <taxon>Cytophagales</taxon>
        <taxon>Cyclobacteriaceae</taxon>
        <taxon>Algoriphagus</taxon>
    </lineage>
</organism>
<reference evidence="1 2" key="1">
    <citation type="submission" date="2021-03" db="EMBL/GenBank/DDBJ databases">
        <title>novel species isolated from a fishpond in China.</title>
        <authorList>
            <person name="Lu H."/>
            <person name="Cai Z."/>
        </authorList>
    </citation>
    <scope>NUCLEOTIDE SEQUENCE [LARGE SCALE GENOMIC DNA]</scope>
    <source>
        <strain evidence="1 2">YJ13C</strain>
    </source>
</reference>
<accession>A0ABS3CQ47</accession>
<sequence>MNQQIITAIKNQNVIEFYYDGELRIVEPHCYGETTAGNEGLRAYQIDGYSSSGKMGWKMYDLGKTDDIEVSENTFEVRDGYKRGDKGMAKIFAEI</sequence>
<dbReference type="Proteomes" id="UP000664480">
    <property type="component" value="Unassembled WGS sequence"/>
</dbReference>
<dbReference type="RefSeq" id="WP_206588446.1">
    <property type="nucleotide sequence ID" value="NZ_JAFKCU010000007.1"/>
</dbReference>
<proteinExistence type="predicted"/>